<name>A0A160MEF9_9BACI</name>
<dbReference type="KEGG" id="bon:A361_20660"/>
<dbReference type="EMBL" id="CP015506">
    <property type="protein sequence ID" value="AND41470.1"/>
    <property type="molecule type" value="Genomic_DNA"/>
</dbReference>
<gene>
    <name evidence="1" type="ORF">A361_20660</name>
</gene>
<dbReference type="Proteomes" id="UP000077856">
    <property type="component" value="Chromosome"/>
</dbReference>
<proteinExistence type="predicted"/>
<dbReference type="AlphaFoldDB" id="A0A160MEF9"/>
<accession>A0A160MEF9</accession>
<evidence type="ECO:0000313" key="2">
    <source>
        <dbReference type="Proteomes" id="UP000077856"/>
    </source>
</evidence>
<dbReference type="eggNOG" id="ENOG502ZKC2">
    <property type="taxonomic scope" value="Bacteria"/>
</dbReference>
<protein>
    <submittedName>
        <fullName evidence="1">Uncharacterized protein</fullName>
    </submittedName>
</protein>
<evidence type="ECO:0000313" key="1">
    <source>
        <dbReference type="EMBL" id="AND41470.1"/>
    </source>
</evidence>
<organism evidence="1 2">
    <name type="scientific">Cytobacillus oceanisediminis 2691</name>
    <dbReference type="NCBI Taxonomy" id="1196031"/>
    <lineage>
        <taxon>Bacteria</taxon>
        <taxon>Bacillati</taxon>
        <taxon>Bacillota</taxon>
        <taxon>Bacilli</taxon>
        <taxon>Bacillales</taxon>
        <taxon>Bacillaceae</taxon>
        <taxon>Cytobacillus</taxon>
    </lineage>
</organism>
<dbReference type="RefSeq" id="WP_019380480.1">
    <property type="nucleotide sequence ID" value="NZ_CP015506.1"/>
</dbReference>
<sequence length="216" mass="25778">MKMEISYFPPENTYPFEINGESQYSVEFSCYIDGDYTNAHEEFFCNWMENPDYYPIYSLAEIYDIQQAEYEELFKMQNIEFKYMKGSRKDTFFVKAIIRNPQQFKAYYPYLHGNGSMLNLSLWSLKQDVFRLEEREYESSYPVKKTKKNRTRLVKLKWIANTTIVTLTESSTMFWVGYDGDYITAFSNKKCFSTIDSLQKIVPETIELVIAGYEWQ</sequence>
<reference evidence="1 2" key="1">
    <citation type="submission" date="2016-04" db="EMBL/GenBank/DDBJ databases">
        <title>Complete genome sequence of Bacillus oceanisediminis strain 2691.</title>
        <authorList>
            <person name="Jeong H."/>
            <person name="Kim H.J."/>
            <person name="Lee D.-W."/>
        </authorList>
    </citation>
    <scope>NUCLEOTIDE SEQUENCE [LARGE SCALE GENOMIC DNA]</scope>
    <source>
        <strain evidence="1 2">2691</strain>
    </source>
</reference>